<dbReference type="EC" id="2.4.-.-" evidence="3"/>
<dbReference type="AlphaFoldDB" id="A0AAU7BPP5"/>
<feature type="transmembrane region" description="Helical" evidence="1">
    <location>
        <begin position="266"/>
        <end position="284"/>
    </location>
</feature>
<dbReference type="SUPFAM" id="SSF53448">
    <property type="entry name" value="Nucleotide-diphospho-sugar transferases"/>
    <property type="match status" value="1"/>
</dbReference>
<name>A0AAU7BPP5_9FLAO</name>
<dbReference type="Pfam" id="PF00535">
    <property type="entry name" value="Glycos_transf_2"/>
    <property type="match status" value="1"/>
</dbReference>
<keyword evidence="3" id="KW-0328">Glycosyltransferase</keyword>
<dbReference type="EMBL" id="CP157199">
    <property type="protein sequence ID" value="XBG60022.1"/>
    <property type="molecule type" value="Genomic_DNA"/>
</dbReference>
<dbReference type="InterPro" id="IPR001173">
    <property type="entry name" value="Glyco_trans_2-like"/>
</dbReference>
<proteinExistence type="predicted"/>
<dbReference type="InterPro" id="IPR029044">
    <property type="entry name" value="Nucleotide-diphossugar_trans"/>
</dbReference>
<keyword evidence="1" id="KW-0812">Transmembrane</keyword>
<evidence type="ECO:0000313" key="3">
    <source>
        <dbReference type="EMBL" id="XBG60022.1"/>
    </source>
</evidence>
<organism evidence="3">
    <name type="scientific">Pontimicrobium sp. SW4</name>
    <dbReference type="NCBI Taxonomy" id="3153519"/>
    <lineage>
        <taxon>Bacteria</taxon>
        <taxon>Pseudomonadati</taxon>
        <taxon>Bacteroidota</taxon>
        <taxon>Flavobacteriia</taxon>
        <taxon>Flavobacteriales</taxon>
        <taxon>Flavobacteriaceae</taxon>
        <taxon>Pontimicrobium</taxon>
    </lineage>
</organism>
<feature type="transmembrane region" description="Helical" evidence="1">
    <location>
        <begin position="291"/>
        <end position="311"/>
    </location>
</feature>
<feature type="transmembrane region" description="Helical" evidence="1">
    <location>
        <begin position="241"/>
        <end position="260"/>
    </location>
</feature>
<keyword evidence="1" id="KW-1133">Transmembrane helix</keyword>
<dbReference type="PANTHER" id="PTHR22916:SF64">
    <property type="entry name" value="TRANSFERASE, PUTATIVE-RELATED"/>
    <property type="match status" value="1"/>
</dbReference>
<feature type="domain" description="Glycosyltransferase 2-like" evidence="2">
    <location>
        <begin position="7"/>
        <end position="154"/>
    </location>
</feature>
<dbReference type="PANTHER" id="PTHR22916">
    <property type="entry name" value="GLYCOSYLTRANSFERASE"/>
    <property type="match status" value="1"/>
</dbReference>
<accession>A0AAU7BPP5</accession>
<evidence type="ECO:0000256" key="1">
    <source>
        <dbReference type="SAM" id="Phobius"/>
    </source>
</evidence>
<sequence length="337" mass="38076">MTANDLSFIIPIFNRPEEAKELLESFAALEGSKDFEIVIVEDGSNISSESVAQEYKSQLNISYYFKENSGPGDSRNYGMKKATGSYFIILDSDCVLPKQYLIKVLNSLNNNYVDCFGGPDAAHNSFSNIQKAINFAMTSFISTGGIRGKASSINKFQPRSFNMGISKKAFDATGGFGRIHPGEDPDLSIRLWKLGFETKLITEAYVYHKRRISWSKFYKQVYKFGSVRPILNKWHPDTKKITYWFPTLFCLGVILSLIALIFNITFLIYLVFCYFALSFITALIKTKNVTVSVLAIMAILIQFFGYGYGFLKSTLKLLFSKKSAENLFPNLFFKGIS</sequence>
<evidence type="ECO:0000259" key="2">
    <source>
        <dbReference type="Pfam" id="PF00535"/>
    </source>
</evidence>
<dbReference type="GO" id="GO:0016758">
    <property type="term" value="F:hexosyltransferase activity"/>
    <property type="evidence" value="ECO:0007669"/>
    <property type="project" value="UniProtKB-ARBA"/>
</dbReference>
<gene>
    <name evidence="3" type="ORF">ABGB03_09125</name>
</gene>
<reference evidence="3" key="1">
    <citation type="submission" date="2024-05" db="EMBL/GenBank/DDBJ databases">
        <title>Pontimicrobium maritimus sp. nov., isolated form sea water.</title>
        <authorList>
            <person name="Muhammad N."/>
            <person name="Vuong T.Q."/>
            <person name="Han H.L."/>
            <person name="Kim S.-G."/>
        </authorList>
    </citation>
    <scope>NUCLEOTIDE SEQUENCE</scope>
    <source>
        <strain evidence="3">SW4</strain>
    </source>
</reference>
<dbReference type="Gene3D" id="3.90.550.10">
    <property type="entry name" value="Spore Coat Polysaccharide Biosynthesis Protein SpsA, Chain A"/>
    <property type="match status" value="1"/>
</dbReference>
<protein>
    <submittedName>
        <fullName evidence="3">Glycosyltransferase</fullName>
        <ecNumber evidence="3">2.4.-.-</ecNumber>
    </submittedName>
</protein>
<keyword evidence="1" id="KW-0472">Membrane</keyword>
<dbReference type="RefSeq" id="WP_347922131.1">
    <property type="nucleotide sequence ID" value="NZ_CP157199.1"/>
</dbReference>
<keyword evidence="3" id="KW-0808">Transferase</keyword>